<sequence length="107" mass="13327">MSRTYRRKNMRHEYRDVLRVYFREVDPSAFVPLDRHTKAGRRTLARFHADAYTSMSQRSSAPRAFRKGYKRRMGHHNQRMMCRWFTEPRFDPVFYVRHRHAANYDWW</sequence>
<reference evidence="1 2" key="1">
    <citation type="submission" date="2019-07" db="EMBL/GenBank/DDBJ databases">
        <title>Qingshengfaniella alkalisoli gen. nov., sp. nov., isolated from saline soil.</title>
        <authorList>
            <person name="Xu L."/>
            <person name="Huang X.-X."/>
            <person name="Sun J.-Q."/>
        </authorList>
    </citation>
    <scope>NUCLEOTIDE SEQUENCE [LARGE SCALE GENOMIC DNA]</scope>
    <source>
        <strain evidence="1 2">DSM 27279</strain>
    </source>
</reference>
<evidence type="ECO:0000313" key="1">
    <source>
        <dbReference type="EMBL" id="TSH88588.1"/>
    </source>
</evidence>
<gene>
    <name evidence="1" type="ORF">FOZ76_26420</name>
</gene>
<organism evidence="1 2">
    <name type="scientific">Verticiella sediminum</name>
    <dbReference type="NCBI Taxonomy" id="1247510"/>
    <lineage>
        <taxon>Bacteria</taxon>
        <taxon>Pseudomonadati</taxon>
        <taxon>Pseudomonadota</taxon>
        <taxon>Betaproteobacteria</taxon>
        <taxon>Burkholderiales</taxon>
        <taxon>Alcaligenaceae</taxon>
        <taxon>Verticiella</taxon>
    </lineage>
</organism>
<name>A0A556A6T2_9BURK</name>
<dbReference type="Proteomes" id="UP000318405">
    <property type="component" value="Unassembled WGS sequence"/>
</dbReference>
<dbReference type="OrthoDB" id="9132008at2"/>
<dbReference type="RefSeq" id="WP_143951296.1">
    <property type="nucleotide sequence ID" value="NZ_BAABMB010000002.1"/>
</dbReference>
<proteinExistence type="predicted"/>
<comment type="caution">
    <text evidence="1">The sequence shown here is derived from an EMBL/GenBank/DDBJ whole genome shotgun (WGS) entry which is preliminary data.</text>
</comment>
<keyword evidence="2" id="KW-1185">Reference proteome</keyword>
<protein>
    <submittedName>
        <fullName evidence="1">Uncharacterized protein</fullName>
    </submittedName>
</protein>
<dbReference type="EMBL" id="VLTJ01000043">
    <property type="protein sequence ID" value="TSH88588.1"/>
    <property type="molecule type" value="Genomic_DNA"/>
</dbReference>
<dbReference type="AlphaFoldDB" id="A0A556A6T2"/>
<evidence type="ECO:0000313" key="2">
    <source>
        <dbReference type="Proteomes" id="UP000318405"/>
    </source>
</evidence>
<accession>A0A556A6T2</accession>